<dbReference type="OrthoDB" id="2435513at2759"/>
<keyword evidence="3" id="KW-1185">Reference proteome</keyword>
<comment type="caution">
    <text evidence="2">The sequence shown here is derived from an EMBL/GenBank/DDBJ whole genome shotgun (WGS) entry which is preliminary data.</text>
</comment>
<evidence type="ECO:0000313" key="2">
    <source>
        <dbReference type="EMBL" id="KAF9979442.1"/>
    </source>
</evidence>
<dbReference type="AlphaFoldDB" id="A0A9P6JHR0"/>
<evidence type="ECO:0000256" key="1">
    <source>
        <dbReference type="SAM" id="MobiDB-lite"/>
    </source>
</evidence>
<sequence>KGTHASVTSNSIPAPQRLTKSRIPRPIFTPATTQTATNRVAKRKHSAIAEPWRSVVEQLFKKIKGGDVALAEEWPKKLTGLHEALYKFIQSQIQGSKPMSQQAEKDVFVAMSGIANARMSGARHVFGDDTVDQIKTLCLRPGISDPSDQLLAILEPLQEAFVGGMERLRDVVEAAIGVEASARLRGLVTNPLKQRVLDVVRHLCINKPSKAMSEGELVAVWSYILNALADHKLTLRSGELTSKATRWQQLLMQQEYDLDAGSATYGRKLDLQCRHNDVEINNSEFKVDHASDLQVEVQYRKNLRVNQAMMLYLNEQINMSLEDMEVLALDVHGCIILGMLKFGISVAGIALPALSQLVSTDTIDQAKGICGEGDTVDGINMMENNEALEGADLRKLDTFLENKDENKVMQDCYDQGTRQMIITARTTRQRQPKPFVIRLIQ</sequence>
<proteinExistence type="predicted"/>
<gene>
    <name evidence="2" type="ORF">BGZ65_006571</name>
</gene>
<protein>
    <submittedName>
        <fullName evidence="2">Uncharacterized protein</fullName>
    </submittedName>
</protein>
<feature type="non-terminal residue" evidence="2">
    <location>
        <position position="441"/>
    </location>
</feature>
<organism evidence="2 3">
    <name type="scientific">Modicella reniformis</name>
    <dbReference type="NCBI Taxonomy" id="1440133"/>
    <lineage>
        <taxon>Eukaryota</taxon>
        <taxon>Fungi</taxon>
        <taxon>Fungi incertae sedis</taxon>
        <taxon>Mucoromycota</taxon>
        <taxon>Mortierellomycotina</taxon>
        <taxon>Mortierellomycetes</taxon>
        <taxon>Mortierellales</taxon>
        <taxon>Mortierellaceae</taxon>
        <taxon>Modicella</taxon>
    </lineage>
</organism>
<dbReference type="EMBL" id="JAAAHW010004056">
    <property type="protein sequence ID" value="KAF9979442.1"/>
    <property type="molecule type" value="Genomic_DNA"/>
</dbReference>
<name>A0A9P6JHR0_9FUNG</name>
<evidence type="ECO:0000313" key="3">
    <source>
        <dbReference type="Proteomes" id="UP000749646"/>
    </source>
</evidence>
<reference evidence="2" key="1">
    <citation type="journal article" date="2020" name="Fungal Divers.">
        <title>Resolving the Mortierellaceae phylogeny through synthesis of multi-gene phylogenetics and phylogenomics.</title>
        <authorList>
            <person name="Vandepol N."/>
            <person name="Liber J."/>
            <person name="Desiro A."/>
            <person name="Na H."/>
            <person name="Kennedy M."/>
            <person name="Barry K."/>
            <person name="Grigoriev I.V."/>
            <person name="Miller A.N."/>
            <person name="O'Donnell K."/>
            <person name="Stajich J.E."/>
            <person name="Bonito G."/>
        </authorList>
    </citation>
    <scope>NUCLEOTIDE SEQUENCE</scope>
    <source>
        <strain evidence="2">MES-2147</strain>
    </source>
</reference>
<dbReference type="Proteomes" id="UP000749646">
    <property type="component" value="Unassembled WGS sequence"/>
</dbReference>
<feature type="compositionally biased region" description="Polar residues" evidence="1">
    <location>
        <begin position="1"/>
        <end position="13"/>
    </location>
</feature>
<feature type="region of interest" description="Disordered" evidence="1">
    <location>
        <begin position="1"/>
        <end position="44"/>
    </location>
</feature>
<accession>A0A9P6JHR0</accession>